<comment type="similarity">
    <text evidence="1">Belongs to the class-II aminoacyl-tRNA synthetase family. Type-1 seryl-tRNA synthetase subfamily.</text>
</comment>
<keyword evidence="6" id="KW-0648">Protein biosynthesis</keyword>
<accession>M2NEZ0</accession>
<dbReference type="InterPro" id="IPR033729">
    <property type="entry name" value="SerRS_core"/>
</dbReference>
<feature type="domain" description="Aminoacyl-transfer RNA synthetases class-II family profile" evidence="14">
    <location>
        <begin position="146"/>
        <end position="428"/>
    </location>
</feature>
<feature type="binding site" evidence="11">
    <location>
        <begin position="277"/>
        <end position="279"/>
    </location>
    <ligand>
        <name>ATP</name>
        <dbReference type="ChEBI" id="CHEBI:30616"/>
    </ligand>
</feature>
<evidence type="ECO:0000313" key="15">
    <source>
        <dbReference type="EMBL" id="EMC97525.1"/>
    </source>
</evidence>
<dbReference type="InterPro" id="IPR045864">
    <property type="entry name" value="aa-tRNA-synth_II/BPL/LPL"/>
</dbReference>
<dbReference type="eggNOG" id="KOG2509">
    <property type="taxonomic scope" value="Eukaryota"/>
</dbReference>
<dbReference type="InterPro" id="IPR002317">
    <property type="entry name" value="Ser-tRNA-ligase_type_1"/>
</dbReference>
<dbReference type="GO" id="GO:0110004">
    <property type="term" value="P:positive regulation of tRNA methylation"/>
    <property type="evidence" value="ECO:0007669"/>
    <property type="project" value="EnsemblFungi"/>
</dbReference>
<evidence type="ECO:0000256" key="13">
    <source>
        <dbReference type="SAM" id="MobiDB-lite"/>
    </source>
</evidence>
<dbReference type="EC" id="6.1.1.11" evidence="2"/>
<dbReference type="KEGG" id="bcom:BAUCODRAFT_23800"/>
<dbReference type="GO" id="GO:1990825">
    <property type="term" value="F:sequence-specific mRNA binding"/>
    <property type="evidence" value="ECO:0007669"/>
    <property type="project" value="EnsemblFungi"/>
</dbReference>
<evidence type="ECO:0000256" key="1">
    <source>
        <dbReference type="ARBA" id="ARBA00010728"/>
    </source>
</evidence>
<organism evidence="15 16">
    <name type="scientific">Baudoinia panamericana (strain UAMH 10762)</name>
    <name type="common">Angels' share fungus</name>
    <name type="synonym">Baudoinia compniacensis (strain UAMH 10762)</name>
    <dbReference type="NCBI Taxonomy" id="717646"/>
    <lineage>
        <taxon>Eukaryota</taxon>
        <taxon>Fungi</taxon>
        <taxon>Dikarya</taxon>
        <taxon>Ascomycota</taxon>
        <taxon>Pezizomycotina</taxon>
        <taxon>Dothideomycetes</taxon>
        <taxon>Dothideomycetidae</taxon>
        <taxon>Mycosphaerellales</taxon>
        <taxon>Teratosphaeriaceae</taxon>
        <taxon>Baudoinia</taxon>
    </lineage>
</organism>
<dbReference type="PANTHER" id="PTHR11778">
    <property type="entry name" value="SERYL-TRNA SYNTHETASE"/>
    <property type="match status" value="1"/>
</dbReference>
<dbReference type="Pfam" id="PF00587">
    <property type="entry name" value="tRNA-synt_2b"/>
    <property type="match status" value="1"/>
</dbReference>
<feature type="binding site" evidence="10">
    <location>
        <position position="246"/>
    </location>
    <ligand>
        <name>L-serine</name>
        <dbReference type="ChEBI" id="CHEBI:33384"/>
    </ligand>
</feature>
<dbReference type="GO" id="GO:0005524">
    <property type="term" value="F:ATP binding"/>
    <property type="evidence" value="ECO:0007669"/>
    <property type="project" value="UniProtKB-KW"/>
</dbReference>
<evidence type="ECO:0000256" key="4">
    <source>
        <dbReference type="ARBA" id="ARBA00022741"/>
    </source>
</evidence>
<dbReference type="SUPFAM" id="SSF55681">
    <property type="entry name" value="Class II aaRS and biotin synthetases"/>
    <property type="match status" value="1"/>
</dbReference>
<evidence type="ECO:0000313" key="16">
    <source>
        <dbReference type="Proteomes" id="UP000011761"/>
    </source>
</evidence>
<dbReference type="CDD" id="cd00770">
    <property type="entry name" value="SerRS_core"/>
    <property type="match status" value="1"/>
</dbReference>
<dbReference type="InterPro" id="IPR010978">
    <property type="entry name" value="tRNA-bd_arm"/>
</dbReference>
<keyword evidence="3" id="KW-0436">Ligase</keyword>
<dbReference type="PIRSF" id="PIRSF001529">
    <property type="entry name" value="Ser-tRNA-synth_IIa"/>
    <property type="match status" value="1"/>
</dbReference>
<dbReference type="AlphaFoldDB" id="M2NEZ0"/>
<dbReference type="UniPathway" id="UPA00906">
    <property type="reaction ID" value="UER00895"/>
</dbReference>
<dbReference type="STRING" id="717646.M2NEZ0"/>
<dbReference type="InterPro" id="IPR015866">
    <property type="entry name" value="Ser-tRNA-synth_1_N"/>
</dbReference>
<protein>
    <recommendedName>
        <fullName evidence="2">serine--tRNA ligase</fullName>
        <ecNumber evidence="2">6.1.1.11</ecNumber>
    </recommendedName>
    <alternativeName>
        <fullName evidence="8">Seryl-tRNA synthetase</fullName>
    </alternativeName>
    <alternativeName>
        <fullName evidence="9">Seryl-tRNA(Ser) synthetase</fullName>
    </alternativeName>
</protein>
<dbReference type="Gene3D" id="3.30.930.10">
    <property type="entry name" value="Bira Bifunctional Protein, Domain 2"/>
    <property type="match status" value="1"/>
</dbReference>
<feature type="binding site" evidence="10">
    <location>
        <position position="402"/>
    </location>
    <ligand>
        <name>L-serine</name>
        <dbReference type="ChEBI" id="CHEBI:33384"/>
    </ligand>
</feature>
<reference evidence="15 16" key="1">
    <citation type="journal article" date="2012" name="PLoS Pathog.">
        <title>Diverse lifestyles and strategies of plant pathogenesis encoded in the genomes of eighteen Dothideomycetes fungi.</title>
        <authorList>
            <person name="Ohm R.A."/>
            <person name="Feau N."/>
            <person name="Henrissat B."/>
            <person name="Schoch C.L."/>
            <person name="Horwitz B.A."/>
            <person name="Barry K.W."/>
            <person name="Condon B.J."/>
            <person name="Copeland A.C."/>
            <person name="Dhillon B."/>
            <person name="Glaser F."/>
            <person name="Hesse C.N."/>
            <person name="Kosti I."/>
            <person name="LaButti K."/>
            <person name="Lindquist E.A."/>
            <person name="Lucas S."/>
            <person name="Salamov A.A."/>
            <person name="Bradshaw R.E."/>
            <person name="Ciuffetti L."/>
            <person name="Hamelin R.C."/>
            <person name="Kema G.H.J."/>
            <person name="Lawrence C."/>
            <person name="Scott J.A."/>
            <person name="Spatafora J.W."/>
            <person name="Turgeon B.G."/>
            <person name="de Wit P.J.G.M."/>
            <person name="Zhong S."/>
            <person name="Goodwin S.B."/>
            <person name="Grigoriev I.V."/>
        </authorList>
    </citation>
    <scope>NUCLEOTIDE SEQUENCE [LARGE SCALE GENOMIC DNA]</scope>
    <source>
        <strain evidence="15 16">UAMH 10762</strain>
    </source>
</reference>
<keyword evidence="4" id="KW-0547">Nucleotide-binding</keyword>
<evidence type="ECO:0000256" key="10">
    <source>
        <dbReference type="PIRSR" id="PIRSR001529-1"/>
    </source>
</evidence>
<gene>
    <name evidence="15" type="ORF">BAUCODRAFT_23800</name>
</gene>
<feature type="compositionally biased region" description="Basic and acidic residues" evidence="13">
    <location>
        <begin position="472"/>
        <end position="491"/>
    </location>
</feature>
<evidence type="ECO:0000256" key="7">
    <source>
        <dbReference type="ARBA" id="ARBA00023146"/>
    </source>
</evidence>
<dbReference type="GO" id="GO:0006434">
    <property type="term" value="P:seryl-tRNA aminoacylation"/>
    <property type="evidence" value="ECO:0007669"/>
    <property type="project" value="EnsemblFungi"/>
</dbReference>
<dbReference type="InterPro" id="IPR002314">
    <property type="entry name" value="aa-tRNA-synt_IIb"/>
</dbReference>
<evidence type="ECO:0000256" key="8">
    <source>
        <dbReference type="ARBA" id="ARBA00031113"/>
    </source>
</evidence>
<feature type="region of interest" description="Disordered" evidence="13">
    <location>
        <begin position="1"/>
        <end position="26"/>
    </location>
</feature>
<feature type="binding site" evidence="10">
    <location>
        <position position="277"/>
    </location>
    <ligand>
        <name>L-serine</name>
        <dbReference type="ChEBI" id="CHEBI:33384"/>
    </ligand>
</feature>
<name>M2NEZ0_BAUPA</name>
<dbReference type="OMA" id="GYTPCFR"/>
<feature type="binding site" evidence="11">
    <location>
        <begin position="364"/>
        <end position="367"/>
    </location>
    <ligand>
        <name>ATP</name>
        <dbReference type="ChEBI" id="CHEBI:30616"/>
    </ligand>
</feature>
<evidence type="ECO:0000256" key="9">
    <source>
        <dbReference type="ARBA" id="ARBA00034892"/>
    </source>
</evidence>
<dbReference type="EMBL" id="KB445554">
    <property type="protein sequence ID" value="EMC97525.1"/>
    <property type="molecule type" value="Genomic_DNA"/>
</dbReference>
<dbReference type="Proteomes" id="UP000011761">
    <property type="component" value="Unassembled WGS sequence"/>
</dbReference>
<dbReference type="InterPro" id="IPR006195">
    <property type="entry name" value="aa-tRNA-synth_II"/>
</dbReference>
<feature type="coiled-coil region" evidence="12">
    <location>
        <begin position="77"/>
        <end position="104"/>
    </location>
</feature>
<evidence type="ECO:0000256" key="12">
    <source>
        <dbReference type="SAM" id="Coils"/>
    </source>
</evidence>
<keyword evidence="16" id="KW-1185">Reference proteome</keyword>
<dbReference type="Gene3D" id="1.10.287.40">
    <property type="entry name" value="Serine-tRNA synthetase, tRNA binding domain"/>
    <property type="match status" value="1"/>
</dbReference>
<keyword evidence="5 11" id="KW-0067">ATP-binding</keyword>
<feature type="region of interest" description="Disordered" evidence="13">
    <location>
        <begin position="446"/>
        <end position="491"/>
    </location>
</feature>
<dbReference type="OrthoDB" id="10264585at2759"/>
<keyword evidence="12" id="KW-0175">Coiled coil</keyword>
<evidence type="ECO:0000256" key="2">
    <source>
        <dbReference type="ARBA" id="ARBA00012840"/>
    </source>
</evidence>
<evidence type="ECO:0000256" key="11">
    <source>
        <dbReference type="PIRSR" id="PIRSR001529-2"/>
    </source>
</evidence>
<dbReference type="NCBIfam" id="TIGR00414">
    <property type="entry name" value="serS"/>
    <property type="match status" value="1"/>
</dbReference>
<evidence type="ECO:0000259" key="14">
    <source>
        <dbReference type="PROSITE" id="PS50862"/>
    </source>
</evidence>
<evidence type="ECO:0000256" key="5">
    <source>
        <dbReference type="ARBA" id="ARBA00022840"/>
    </source>
</evidence>
<dbReference type="PRINTS" id="PR00981">
    <property type="entry name" value="TRNASYNTHSER"/>
</dbReference>
<dbReference type="SUPFAM" id="SSF46589">
    <property type="entry name" value="tRNA-binding arm"/>
    <property type="match status" value="1"/>
</dbReference>
<feature type="binding site" evidence="11">
    <location>
        <begin position="293"/>
        <end position="296"/>
    </location>
    <ligand>
        <name>ATP</name>
        <dbReference type="ChEBI" id="CHEBI:30616"/>
    </ligand>
</feature>
<dbReference type="RefSeq" id="XP_007675142.1">
    <property type="nucleotide sequence ID" value="XM_007676952.1"/>
</dbReference>
<feature type="site" description="Important for serine binding" evidence="10">
    <location>
        <position position="404"/>
    </location>
</feature>
<dbReference type="HOGENOM" id="CLU_023797_0_2_1"/>
<dbReference type="Pfam" id="PF02403">
    <property type="entry name" value="Seryl_tRNA_N"/>
    <property type="match status" value="1"/>
</dbReference>
<dbReference type="FunFam" id="3.30.930.10:FF:000026">
    <property type="entry name" value="Seryl-tRNA synthetase, cytoplasmic"/>
    <property type="match status" value="1"/>
</dbReference>
<dbReference type="GO" id="GO:0004828">
    <property type="term" value="F:serine-tRNA ligase activity"/>
    <property type="evidence" value="ECO:0007669"/>
    <property type="project" value="UniProtKB-EC"/>
</dbReference>
<keyword evidence="7" id="KW-0030">Aminoacyl-tRNA synthetase</keyword>
<dbReference type="PROSITE" id="PS50862">
    <property type="entry name" value="AA_TRNA_LIGASE_II"/>
    <property type="match status" value="1"/>
</dbReference>
<sequence length="491" mass="56425">MLDVNDFIKERGGDPAKIKESQRRRYAPEQVVDEVIEMFEDHRKTQYAAATEMGAKINKVQKDIGLNKKNKGDPEEFKKLMEEKDRLAEEKKQLEESAQQKHTALLRKVKTIGNYVHESVPVNDNEDHNAVIRKWEPEGVAVEKKDCLSHHEVLTRLDGYDPERGVKIVGHRGYCLTEYGFFLNRALQSYGMDFLFERKYKPNQPPFFMLREAMAKTAQLEQFDEELYKVTEKENDPASDKYLIATSEQPISALHEGEWLNATDLPIKYAGFSTCFRKEAGSHGKDAWGIFRVHQFEKIEQFVFCKPEDSWNHFDEMIATSEAFYKTLNIPYRVVAIVSGALNNAASKKYDLEAWFPFQGEYKELVSCSNCTDYQTRELEIRFGQKKQTDASFQKSYVHALNSTLCATERALCCVLENYQTEDGIVVPEVLRKYIPGQPEFLPFTKELPKDSTSLKAKGKADMPKGGGTPKLPKEGEVVERPKHKKEEQLS</sequence>
<feature type="binding site" evidence="10">
    <location>
        <position position="300"/>
    </location>
    <ligand>
        <name>L-serine</name>
        <dbReference type="ChEBI" id="CHEBI:33384"/>
    </ligand>
</feature>
<evidence type="ECO:0000256" key="6">
    <source>
        <dbReference type="ARBA" id="ARBA00022917"/>
    </source>
</evidence>
<dbReference type="InterPro" id="IPR042103">
    <property type="entry name" value="SerRS_1_N_sf"/>
</dbReference>
<proteinExistence type="inferred from homology"/>
<dbReference type="GeneID" id="19110079"/>
<evidence type="ECO:0000256" key="3">
    <source>
        <dbReference type="ARBA" id="ARBA00022598"/>
    </source>
</evidence>